<evidence type="ECO:0000313" key="1">
    <source>
        <dbReference type="Proteomes" id="UP000887569"/>
    </source>
</evidence>
<sequence length="65" mass="7718">MRLGFCVIDYGNVLIRYEHFRHRVVMWKRRCCATIAVVIFHRRCLKLQIALSASKKDRLSIVDIV</sequence>
<dbReference type="AlphaFoldDB" id="A0A915CHI6"/>
<reference evidence="2" key="1">
    <citation type="submission" date="2022-11" db="UniProtKB">
        <authorList>
            <consortium name="WormBaseParasite"/>
        </authorList>
    </citation>
    <scope>IDENTIFICATION</scope>
</reference>
<protein>
    <submittedName>
        <fullName evidence="2">Uncharacterized protein</fullName>
    </submittedName>
</protein>
<evidence type="ECO:0000313" key="2">
    <source>
        <dbReference type="WBParaSite" id="PgR181_g007_t01"/>
    </source>
</evidence>
<organism evidence="1 2">
    <name type="scientific">Parascaris univalens</name>
    <name type="common">Nematode worm</name>
    <dbReference type="NCBI Taxonomy" id="6257"/>
    <lineage>
        <taxon>Eukaryota</taxon>
        <taxon>Metazoa</taxon>
        <taxon>Ecdysozoa</taxon>
        <taxon>Nematoda</taxon>
        <taxon>Chromadorea</taxon>
        <taxon>Rhabditida</taxon>
        <taxon>Spirurina</taxon>
        <taxon>Ascaridomorpha</taxon>
        <taxon>Ascaridoidea</taxon>
        <taxon>Ascarididae</taxon>
        <taxon>Parascaris</taxon>
    </lineage>
</organism>
<dbReference type="WBParaSite" id="PgR181_g007_t01">
    <property type="protein sequence ID" value="PgR181_g007_t01"/>
    <property type="gene ID" value="PgR181_g007"/>
</dbReference>
<dbReference type="Proteomes" id="UP000887569">
    <property type="component" value="Unplaced"/>
</dbReference>
<keyword evidence="1" id="KW-1185">Reference proteome</keyword>
<accession>A0A915CHI6</accession>
<name>A0A915CHI6_PARUN</name>
<proteinExistence type="predicted"/>